<proteinExistence type="inferred from homology"/>
<dbReference type="Pfam" id="PF00582">
    <property type="entry name" value="Usp"/>
    <property type="match status" value="1"/>
</dbReference>
<dbReference type="GO" id="GO:0016491">
    <property type="term" value="F:oxidoreductase activity"/>
    <property type="evidence" value="ECO:0007669"/>
    <property type="project" value="InterPro"/>
</dbReference>
<dbReference type="PRINTS" id="PR01438">
    <property type="entry name" value="UNVRSLSTRESS"/>
</dbReference>
<organism evidence="4">
    <name type="scientific">marine metagenome</name>
    <dbReference type="NCBI Taxonomy" id="408172"/>
    <lineage>
        <taxon>unclassified sequences</taxon>
        <taxon>metagenomes</taxon>
        <taxon>ecological metagenomes</taxon>
    </lineage>
</organism>
<feature type="domain" description="UspA" evidence="2">
    <location>
        <begin position="225"/>
        <end position="380"/>
    </location>
</feature>
<accession>A0A381QFI9</accession>
<dbReference type="Pfam" id="PF08369">
    <property type="entry name" value="PCP_red"/>
    <property type="match status" value="1"/>
</dbReference>
<dbReference type="CDD" id="cd00293">
    <property type="entry name" value="USP-like"/>
    <property type="match status" value="2"/>
</dbReference>
<dbReference type="Gene3D" id="3.40.50.620">
    <property type="entry name" value="HUPs"/>
    <property type="match status" value="2"/>
</dbReference>
<dbReference type="InterPro" id="IPR006015">
    <property type="entry name" value="Universal_stress_UspA"/>
</dbReference>
<dbReference type="SUPFAM" id="SSF52402">
    <property type="entry name" value="Adenine nucleotide alpha hydrolases-like"/>
    <property type="match status" value="2"/>
</dbReference>
<name>A0A381QFI9_9ZZZZ</name>
<reference evidence="4" key="1">
    <citation type="submission" date="2018-05" db="EMBL/GenBank/DDBJ databases">
        <authorList>
            <person name="Lanie J.A."/>
            <person name="Ng W.-L."/>
            <person name="Kazmierczak K.M."/>
            <person name="Andrzejewski T.M."/>
            <person name="Davidsen T.M."/>
            <person name="Wayne K.J."/>
            <person name="Tettelin H."/>
            <person name="Glass J.I."/>
            <person name="Rusch D."/>
            <person name="Podicherti R."/>
            <person name="Tsui H.-C.T."/>
            <person name="Winkler M.E."/>
        </authorList>
    </citation>
    <scope>NUCLEOTIDE SEQUENCE</scope>
</reference>
<evidence type="ECO:0008006" key="5">
    <source>
        <dbReference type="Google" id="ProtNLM"/>
    </source>
</evidence>
<dbReference type="InterPro" id="IPR014729">
    <property type="entry name" value="Rossmann-like_a/b/a_fold"/>
</dbReference>
<comment type="similarity">
    <text evidence="1">Belongs to the universal stress protein A family.</text>
</comment>
<evidence type="ECO:0000313" key="4">
    <source>
        <dbReference type="EMBL" id="SUZ77758.1"/>
    </source>
</evidence>
<dbReference type="GO" id="GO:0015995">
    <property type="term" value="P:chlorophyll biosynthetic process"/>
    <property type="evidence" value="ECO:0007669"/>
    <property type="project" value="InterPro"/>
</dbReference>
<evidence type="ECO:0000259" key="2">
    <source>
        <dbReference type="Pfam" id="PF00582"/>
    </source>
</evidence>
<evidence type="ECO:0000259" key="3">
    <source>
        <dbReference type="Pfam" id="PF08369"/>
    </source>
</evidence>
<protein>
    <recommendedName>
        <fullName evidence="5">UspA domain-containing protein</fullName>
    </recommendedName>
</protein>
<dbReference type="EMBL" id="UINC01001327">
    <property type="protein sequence ID" value="SUZ77758.1"/>
    <property type="molecule type" value="Genomic_DNA"/>
</dbReference>
<gene>
    <name evidence="4" type="ORF">METZ01_LOCUS30612</name>
</gene>
<dbReference type="Gene3D" id="1.10.8.550">
    <property type="entry name" value="Proto-chlorophyllide reductase 57 kD subunit B"/>
    <property type="match status" value="2"/>
</dbReference>
<dbReference type="GO" id="GO:0015979">
    <property type="term" value="P:photosynthesis"/>
    <property type="evidence" value="ECO:0007669"/>
    <property type="project" value="InterPro"/>
</dbReference>
<dbReference type="PANTHER" id="PTHR46268:SF6">
    <property type="entry name" value="UNIVERSAL STRESS PROTEIN UP12"/>
    <property type="match status" value="1"/>
</dbReference>
<feature type="domain" description="Light-independent protochlorophyllide reductase subunit B-like C-terminal" evidence="3">
    <location>
        <begin position="578"/>
        <end position="622"/>
    </location>
</feature>
<dbReference type="AlphaFoldDB" id="A0A381QFI9"/>
<sequence>MYREVFVPIDNSENSHWAVDRAIEFCARSEGRITGNHVYAARLHDVRFRQLETGLPAQFQTAQEIKRQRKVHDKLIEKGLQLISDSFLDQTAISCEAAGVPLTRQLLEGINYEEVVRETNQGAGRLPSLIGFDPNIANKYDGGEKVRSDVILGDDGRIVAEDEELDEKLVGSSGRDYDLLAIGAHGIGKQPYSQLGGMVSRVIRQVEKDTLIVRNDRALEGGDWIVCVDGSSYSYKAMRHALEMAKEFGAKLHVCSAFDVEYHHAVFGNIKDILSVQASKVFKFEEQEELHNNIIDKGLLKLAQANLKRAEVMAQEFPDVEVETQILIGKPFQCILQWVEEIEPSLLILARHGGHRIEGTDMGSQAENLCRLCPTNILLIGTTDVRPDDIPWIEEDGETGLEWAPDAEVRILRVPPFALGIARKAVEEYVLDNYGPGANGTYREEAIVQAARNGSSANGSSANGNGASVAEAEAATDDAVLSGSVPPLGAGGLPMVTSPRLDEAITKLLPTHMQLIMGIGTAEELALAEIKAEEAMKRTLVGGLDADPQPDVPMISATCPYSGHPLMRERTADDPVEWTQEAFERLKLVPLIARPLARNTVERFARENEFWRVTTPVMDENKQAMIEADEFDMDTMLVMFRELQTKQIQAAAEGVDGMTPEMRKFIDEAKANGVTRCPIRDVAEAAEDCPVDFKTVSPEDAKAAIEQFMSKEPADA</sequence>
<dbReference type="PANTHER" id="PTHR46268">
    <property type="entry name" value="STRESS RESPONSE PROTEIN NHAX"/>
    <property type="match status" value="1"/>
</dbReference>
<evidence type="ECO:0000256" key="1">
    <source>
        <dbReference type="ARBA" id="ARBA00008791"/>
    </source>
</evidence>
<dbReference type="InterPro" id="IPR006016">
    <property type="entry name" value="UspA"/>
</dbReference>
<dbReference type="InterPro" id="IPR042298">
    <property type="entry name" value="P-CP_red_C"/>
</dbReference>
<dbReference type="InterPro" id="IPR013580">
    <property type="entry name" value="LI-POR_suB-like_C"/>
</dbReference>